<feature type="region of interest" description="Disordered" evidence="6">
    <location>
        <begin position="94"/>
        <end position="113"/>
    </location>
</feature>
<protein>
    <recommendedName>
        <fullName evidence="3">DNA replication complex GINS protein SLD5</fullName>
    </recommendedName>
</protein>
<dbReference type="Gene3D" id="1.20.58.1030">
    <property type="match status" value="1"/>
</dbReference>
<evidence type="ECO:0000256" key="4">
    <source>
        <dbReference type="ARBA" id="ARBA00022705"/>
    </source>
</evidence>
<dbReference type="OrthoDB" id="338231at2759"/>
<organism evidence="10 11">
    <name type="scientific">Furculomyces boomerangus</name>
    <dbReference type="NCBI Taxonomy" id="61424"/>
    <lineage>
        <taxon>Eukaryota</taxon>
        <taxon>Fungi</taxon>
        <taxon>Fungi incertae sedis</taxon>
        <taxon>Zoopagomycota</taxon>
        <taxon>Kickxellomycotina</taxon>
        <taxon>Harpellomycetes</taxon>
        <taxon>Harpellales</taxon>
        <taxon>Harpellaceae</taxon>
        <taxon>Furculomyces</taxon>
    </lineage>
</organism>
<evidence type="ECO:0000256" key="1">
    <source>
        <dbReference type="ARBA" id="ARBA00004123"/>
    </source>
</evidence>
<accession>A0A2T9Z3D6</accession>
<evidence type="ECO:0000259" key="8">
    <source>
        <dbReference type="Pfam" id="PF16922"/>
    </source>
</evidence>
<reference evidence="10 11" key="1">
    <citation type="journal article" date="2018" name="MBio">
        <title>Comparative Genomics Reveals the Core Gene Toolbox for the Fungus-Insect Symbiosis.</title>
        <authorList>
            <person name="Wang Y."/>
            <person name="Stata M."/>
            <person name="Wang W."/>
            <person name="Stajich J.E."/>
            <person name="White M.M."/>
            <person name="Moncalvo J.M."/>
        </authorList>
    </citation>
    <scope>NUCLEOTIDE SEQUENCE [LARGE SCALE GENOMIC DNA]</scope>
    <source>
        <strain evidence="10 11">AUS-77-4</strain>
    </source>
</reference>
<dbReference type="SUPFAM" id="SSF158573">
    <property type="entry name" value="GINS helical bundle-like"/>
    <property type="match status" value="1"/>
</dbReference>
<dbReference type="InterPro" id="IPR031633">
    <property type="entry name" value="SLD5_C"/>
</dbReference>
<dbReference type="CDD" id="cd21692">
    <property type="entry name" value="GINS_B_Sld5"/>
    <property type="match status" value="1"/>
</dbReference>
<dbReference type="GO" id="GO:0000811">
    <property type="term" value="C:GINS complex"/>
    <property type="evidence" value="ECO:0007669"/>
    <property type="project" value="TreeGrafter"/>
</dbReference>
<comment type="caution">
    <text evidence="10">The sequence shown here is derived from an EMBL/GenBank/DDBJ whole genome shotgun (WGS) entry which is preliminary data.</text>
</comment>
<gene>
    <name evidence="10" type="ORF">BB559_001000</name>
    <name evidence="9" type="ORF">BB559_004499</name>
</gene>
<evidence type="ECO:0000313" key="10">
    <source>
        <dbReference type="EMBL" id="PVU99105.1"/>
    </source>
</evidence>
<dbReference type="STRING" id="61424.A0A2T9Z3D6"/>
<evidence type="ECO:0000313" key="11">
    <source>
        <dbReference type="Proteomes" id="UP000245699"/>
    </source>
</evidence>
<dbReference type="AlphaFoldDB" id="A0A2T9Z3D6"/>
<dbReference type="InterPro" id="IPR038749">
    <property type="entry name" value="Sld5_GINS_A"/>
</dbReference>
<dbReference type="InterPro" id="IPR021151">
    <property type="entry name" value="GINS_A"/>
</dbReference>
<name>A0A2T9Z3D6_9FUNG</name>
<keyword evidence="5" id="KW-0539">Nucleus</keyword>
<sequence>MNNDDSSYTNHAVTNYTGGSRFEDAFSEIDSEMADYDPSQLGFPQSQGDFYEDQPLNLDEDGISPTKNASNNHGLYHTGDNTNYGSEFRNRDSSLDHANQGVGDDFYTNDENQEEQDDWKVLARWLNNELGAPEILQYRKAELENLSELLEFQNGRIEELRNSGDYQKSFESMILQTDVERTKYLIRSYLRARIQKIENNLMWYATVTEASKNLSVYELEYAKGLANATKKYYNNAFLGNMPQSLQAVDGVDLEGLSLVTEPNYNSAVFCRILKDVGEYQLTTSGDVIQMEKNNIFITSYKNVSGLIVSGNAQLL</sequence>
<keyword evidence="4" id="KW-0235">DNA replication</keyword>
<comment type="similarity">
    <text evidence="2">Belongs to the GINS4/SLD5 family.</text>
</comment>
<evidence type="ECO:0000259" key="7">
    <source>
        <dbReference type="Pfam" id="PF05916"/>
    </source>
</evidence>
<dbReference type="SUPFAM" id="SSF160059">
    <property type="entry name" value="PriA/YqbF domain"/>
    <property type="match status" value="1"/>
</dbReference>
<dbReference type="Proteomes" id="UP000245699">
    <property type="component" value="Unassembled WGS sequence"/>
</dbReference>
<proteinExistence type="inferred from homology"/>
<evidence type="ECO:0000256" key="3">
    <source>
        <dbReference type="ARBA" id="ARBA00014804"/>
    </source>
</evidence>
<feature type="domain" description="DNA replication complex GINS protein SLD5 C-terminal" evidence="8">
    <location>
        <begin position="262"/>
        <end position="315"/>
    </location>
</feature>
<feature type="region of interest" description="Disordered" evidence="6">
    <location>
        <begin position="63"/>
        <end position="86"/>
    </location>
</feature>
<dbReference type="Pfam" id="PF05916">
    <property type="entry name" value="Sld5"/>
    <property type="match status" value="1"/>
</dbReference>
<feature type="domain" description="GINS subunit" evidence="7">
    <location>
        <begin position="168"/>
        <end position="236"/>
    </location>
</feature>
<dbReference type="InterPro" id="IPR008591">
    <property type="entry name" value="GINS_Sld5"/>
</dbReference>
<dbReference type="CDD" id="cd11711">
    <property type="entry name" value="GINS_A_Sld5"/>
    <property type="match status" value="1"/>
</dbReference>
<evidence type="ECO:0000256" key="5">
    <source>
        <dbReference type="ARBA" id="ARBA00023242"/>
    </source>
</evidence>
<feature type="compositionally biased region" description="Polar residues" evidence="6">
    <location>
        <begin position="65"/>
        <end position="85"/>
    </location>
</feature>
<dbReference type="Pfam" id="PF16922">
    <property type="entry name" value="SLD5_C"/>
    <property type="match status" value="1"/>
</dbReference>
<comment type="subcellular location">
    <subcellularLocation>
        <location evidence="1">Nucleus</location>
    </subcellularLocation>
</comment>
<dbReference type="InterPro" id="IPR036224">
    <property type="entry name" value="GINS_bundle-like_dom_sf"/>
</dbReference>
<dbReference type="GO" id="GO:0006261">
    <property type="term" value="P:DNA-templated DNA replication"/>
    <property type="evidence" value="ECO:0007669"/>
    <property type="project" value="InterPro"/>
</dbReference>
<dbReference type="PANTHER" id="PTHR21206:SF0">
    <property type="entry name" value="DNA REPLICATION COMPLEX GINS PROTEIN SLD5"/>
    <property type="match status" value="1"/>
</dbReference>
<dbReference type="EMBL" id="MBFT01000051">
    <property type="protein sequence ID" value="PVU99105.1"/>
    <property type="molecule type" value="Genomic_DNA"/>
</dbReference>
<dbReference type="GO" id="GO:0000727">
    <property type="term" value="P:double-strand break repair via break-induced replication"/>
    <property type="evidence" value="ECO:0007669"/>
    <property type="project" value="TreeGrafter"/>
</dbReference>
<dbReference type="PANTHER" id="PTHR21206">
    <property type="entry name" value="SLD5 PROTEIN"/>
    <property type="match status" value="1"/>
</dbReference>
<dbReference type="EMBL" id="MBFT01000470">
    <property type="protein sequence ID" value="PVU90634.1"/>
    <property type="molecule type" value="Genomic_DNA"/>
</dbReference>
<evidence type="ECO:0000313" key="9">
    <source>
        <dbReference type="EMBL" id="PVU90634.1"/>
    </source>
</evidence>
<evidence type="ECO:0000256" key="6">
    <source>
        <dbReference type="SAM" id="MobiDB-lite"/>
    </source>
</evidence>
<keyword evidence="11" id="KW-1185">Reference proteome</keyword>
<evidence type="ECO:0000256" key="2">
    <source>
        <dbReference type="ARBA" id="ARBA00008187"/>
    </source>
</evidence>